<feature type="domain" description="ABC transporter" evidence="5">
    <location>
        <begin position="7"/>
        <end position="238"/>
    </location>
</feature>
<dbReference type="Proteomes" id="UP001374803">
    <property type="component" value="Chromosome"/>
</dbReference>
<reference evidence="6" key="1">
    <citation type="submission" date="2021-12" db="EMBL/GenBank/DDBJ databases">
        <title>Discovery of the Pendulisporaceae a myxobacterial family with distinct sporulation behavior and unique specialized metabolism.</title>
        <authorList>
            <person name="Garcia R."/>
            <person name="Popoff A."/>
            <person name="Bader C.D."/>
            <person name="Loehr J."/>
            <person name="Walesch S."/>
            <person name="Walt C."/>
            <person name="Boldt J."/>
            <person name="Bunk B."/>
            <person name="Haeckl F.J.F.P.J."/>
            <person name="Gunesch A.P."/>
            <person name="Birkelbach J."/>
            <person name="Nuebel U."/>
            <person name="Pietschmann T."/>
            <person name="Bach T."/>
            <person name="Mueller R."/>
        </authorList>
    </citation>
    <scope>NUCLEOTIDE SEQUENCE</scope>
    <source>
        <strain evidence="6">MSr11367</strain>
    </source>
</reference>
<dbReference type="SMART" id="SM00382">
    <property type="entry name" value="AAA"/>
    <property type="match status" value="1"/>
</dbReference>
<keyword evidence="3" id="KW-0547">Nucleotide-binding</keyword>
<keyword evidence="7" id="KW-1185">Reference proteome</keyword>
<proteinExistence type="inferred from homology"/>
<dbReference type="InterPro" id="IPR027417">
    <property type="entry name" value="P-loop_NTPase"/>
</dbReference>
<accession>A0ABZ2KUR1</accession>
<name>A0ABZ2KUR1_9BACT</name>
<gene>
    <name evidence="6" type="ORF">LVJ94_36265</name>
</gene>
<evidence type="ECO:0000313" key="7">
    <source>
        <dbReference type="Proteomes" id="UP001374803"/>
    </source>
</evidence>
<evidence type="ECO:0000256" key="4">
    <source>
        <dbReference type="ARBA" id="ARBA00022840"/>
    </source>
</evidence>
<keyword evidence="4 6" id="KW-0067">ATP-binding</keyword>
<keyword evidence="2" id="KW-0813">Transport</keyword>
<dbReference type="Pfam" id="PF00005">
    <property type="entry name" value="ABC_tran"/>
    <property type="match status" value="1"/>
</dbReference>
<evidence type="ECO:0000256" key="2">
    <source>
        <dbReference type="ARBA" id="ARBA00022448"/>
    </source>
</evidence>
<comment type="similarity">
    <text evidence="1">Belongs to the ABC transporter superfamily.</text>
</comment>
<dbReference type="GO" id="GO:0005524">
    <property type="term" value="F:ATP binding"/>
    <property type="evidence" value="ECO:0007669"/>
    <property type="project" value="UniProtKB-KW"/>
</dbReference>
<sequence>MENAPVLAVSKLAKTFRKSFSSKTIEAVRGVSFEVGRGQVYGFLGPNGAGKSTTLKMITGLVAPTSGGAALFGAPFSHDSLRRVGFLPETPYVHPHLSPREFVTLCARLSDMRDPAARVSNALARTGVGDAIDRPARTLSKGTLQRVALAAALVHAPELLILDEPMSGLDPAGRKQVRDLVLEEKAKGNSVLLSSHVLSDVELLCERVCILRAGTVAFEGPLAGVLNETFRTEITLIENQKTDIIIAIGEAEIAGVLERALARGARVVSVTPKRETLEELFVRRAL</sequence>
<dbReference type="InterPro" id="IPR003439">
    <property type="entry name" value="ABC_transporter-like_ATP-bd"/>
</dbReference>
<dbReference type="PROSITE" id="PS50893">
    <property type="entry name" value="ABC_TRANSPORTER_2"/>
    <property type="match status" value="1"/>
</dbReference>
<dbReference type="PANTHER" id="PTHR43335:SF4">
    <property type="entry name" value="ABC TRANSPORTER, ATP-BINDING PROTEIN"/>
    <property type="match status" value="1"/>
</dbReference>
<dbReference type="SUPFAM" id="SSF52540">
    <property type="entry name" value="P-loop containing nucleoside triphosphate hydrolases"/>
    <property type="match status" value="1"/>
</dbReference>
<dbReference type="EMBL" id="CP089983">
    <property type="protein sequence ID" value="WXB02358.1"/>
    <property type="molecule type" value="Genomic_DNA"/>
</dbReference>
<dbReference type="PANTHER" id="PTHR43335">
    <property type="entry name" value="ABC TRANSPORTER, ATP-BINDING PROTEIN"/>
    <property type="match status" value="1"/>
</dbReference>
<dbReference type="RefSeq" id="WP_394831987.1">
    <property type="nucleotide sequence ID" value="NZ_CP089929.1"/>
</dbReference>
<dbReference type="Gene3D" id="3.40.50.300">
    <property type="entry name" value="P-loop containing nucleotide triphosphate hydrolases"/>
    <property type="match status" value="1"/>
</dbReference>
<organism evidence="6 7">
    <name type="scientific">Pendulispora rubella</name>
    <dbReference type="NCBI Taxonomy" id="2741070"/>
    <lineage>
        <taxon>Bacteria</taxon>
        <taxon>Pseudomonadati</taxon>
        <taxon>Myxococcota</taxon>
        <taxon>Myxococcia</taxon>
        <taxon>Myxococcales</taxon>
        <taxon>Sorangiineae</taxon>
        <taxon>Pendulisporaceae</taxon>
        <taxon>Pendulispora</taxon>
    </lineage>
</organism>
<evidence type="ECO:0000256" key="1">
    <source>
        <dbReference type="ARBA" id="ARBA00005417"/>
    </source>
</evidence>
<dbReference type="InterPro" id="IPR003593">
    <property type="entry name" value="AAA+_ATPase"/>
</dbReference>
<evidence type="ECO:0000256" key="3">
    <source>
        <dbReference type="ARBA" id="ARBA00022741"/>
    </source>
</evidence>
<evidence type="ECO:0000313" key="6">
    <source>
        <dbReference type="EMBL" id="WXB02358.1"/>
    </source>
</evidence>
<protein>
    <submittedName>
        <fullName evidence="6">ABC transporter ATP-binding protein</fullName>
    </submittedName>
</protein>
<evidence type="ECO:0000259" key="5">
    <source>
        <dbReference type="PROSITE" id="PS50893"/>
    </source>
</evidence>